<evidence type="ECO:0000256" key="1">
    <source>
        <dbReference type="ARBA" id="ARBA00004141"/>
    </source>
</evidence>
<dbReference type="InterPro" id="IPR005829">
    <property type="entry name" value="Sugar_transporter_CS"/>
</dbReference>
<dbReference type="Gene3D" id="1.20.1250.20">
    <property type="entry name" value="MFS general substrate transporter like domains"/>
    <property type="match status" value="1"/>
</dbReference>
<gene>
    <name evidence="7" type="ORF">CSSPTR1EN2_LOCUS8962</name>
</gene>
<feature type="transmembrane region" description="Helical" evidence="5">
    <location>
        <begin position="402"/>
        <end position="423"/>
    </location>
</feature>
<keyword evidence="2 5" id="KW-0812">Transmembrane</keyword>
<evidence type="ECO:0000313" key="8">
    <source>
        <dbReference type="Proteomes" id="UP001497512"/>
    </source>
</evidence>
<dbReference type="SUPFAM" id="SSF103473">
    <property type="entry name" value="MFS general substrate transporter"/>
    <property type="match status" value="1"/>
</dbReference>
<sequence>MEITTEQGAAGWLTACSAGIENGEVVEAVGSSVEQLERLSMDDMLQLWVGEFGRAQLRHFVLVSLAWSIEGLQSLVMIFADRQPSWQCRPHTNASGASNESWCTPSASICDMDPSAWEWVGGPGISTVSEWGLICGHDYKIGLAQSAFFIGGLLGAGLFGSLSDSMLGRKGALFCACAMTALAGLSTSQTPNYIVYVILRAFTGLSCGGVGLSCFVLATEPVGPSKRGQVGMSAFYFFSFGIMVLPVFAYFTHYWRLLYVATSIPAVLYCVLVLPFIWESPRWYLVQGRVKEAMHVLRTLAKQNGKYVPHGVSLEANDGVNGRAIEGTDEVPQLEYIDQNSQLKDSEEMLIMSEKASGTLLHVFQSPTLRLRMLIMIVIWFNCGTVYYGISLNVVNLGFNLYLSVFFNALVEMPAFMITALLLEILGRRFMLVSAMLLSGVCCLIGSMLAVAKGIKDVARVLCSLLGIFGMAATYNLIYIYTAELFPTVIRNAALGLTTQMGGIGAIIAPGIVVLGHLNASLPLAIFGAVAVMGGLLAIWLPETLNQPLYETLEGLERGEVAI</sequence>
<evidence type="ECO:0000256" key="3">
    <source>
        <dbReference type="ARBA" id="ARBA00022989"/>
    </source>
</evidence>
<dbReference type="InterPro" id="IPR036259">
    <property type="entry name" value="MFS_trans_sf"/>
</dbReference>
<dbReference type="EMBL" id="OZ019908">
    <property type="protein sequence ID" value="CAK9207749.1"/>
    <property type="molecule type" value="Genomic_DNA"/>
</dbReference>
<dbReference type="InterPro" id="IPR005828">
    <property type="entry name" value="MFS_sugar_transport-like"/>
</dbReference>
<feature type="transmembrane region" description="Helical" evidence="5">
    <location>
        <begin position="522"/>
        <end position="541"/>
    </location>
</feature>
<keyword evidence="8" id="KW-1185">Reference proteome</keyword>
<evidence type="ECO:0000256" key="2">
    <source>
        <dbReference type="ARBA" id="ARBA00022692"/>
    </source>
</evidence>
<protein>
    <recommendedName>
        <fullName evidence="6">Major facilitator superfamily (MFS) profile domain-containing protein</fullName>
    </recommendedName>
</protein>
<dbReference type="PROSITE" id="PS00217">
    <property type="entry name" value="SUGAR_TRANSPORT_2"/>
    <property type="match status" value="1"/>
</dbReference>
<feature type="transmembrane region" description="Helical" evidence="5">
    <location>
        <begin position="430"/>
        <end position="452"/>
    </location>
</feature>
<organism evidence="7 8">
    <name type="scientific">Sphagnum troendelagicum</name>
    <dbReference type="NCBI Taxonomy" id="128251"/>
    <lineage>
        <taxon>Eukaryota</taxon>
        <taxon>Viridiplantae</taxon>
        <taxon>Streptophyta</taxon>
        <taxon>Embryophyta</taxon>
        <taxon>Bryophyta</taxon>
        <taxon>Sphagnophytina</taxon>
        <taxon>Sphagnopsida</taxon>
        <taxon>Sphagnales</taxon>
        <taxon>Sphagnaceae</taxon>
        <taxon>Sphagnum</taxon>
    </lineage>
</organism>
<feature type="transmembrane region" description="Helical" evidence="5">
    <location>
        <begin position="141"/>
        <end position="159"/>
    </location>
</feature>
<dbReference type="PROSITE" id="PS50850">
    <property type="entry name" value="MFS"/>
    <property type="match status" value="1"/>
</dbReference>
<feature type="transmembrane region" description="Helical" evidence="5">
    <location>
        <begin position="257"/>
        <end position="278"/>
    </location>
</feature>
<dbReference type="InterPro" id="IPR020846">
    <property type="entry name" value="MFS_dom"/>
</dbReference>
<comment type="subcellular location">
    <subcellularLocation>
        <location evidence="1">Membrane</location>
        <topology evidence="1">Multi-pass membrane protein</topology>
    </subcellularLocation>
</comment>
<evidence type="ECO:0000256" key="5">
    <source>
        <dbReference type="SAM" id="Phobius"/>
    </source>
</evidence>
<feature type="domain" description="Major facilitator superfamily (MFS) profile" evidence="6">
    <location>
        <begin position="59"/>
        <end position="546"/>
    </location>
</feature>
<feature type="transmembrane region" description="Helical" evidence="5">
    <location>
        <begin position="230"/>
        <end position="251"/>
    </location>
</feature>
<dbReference type="PROSITE" id="PS00216">
    <property type="entry name" value="SUGAR_TRANSPORT_1"/>
    <property type="match status" value="1"/>
</dbReference>
<evidence type="ECO:0000256" key="4">
    <source>
        <dbReference type="ARBA" id="ARBA00023136"/>
    </source>
</evidence>
<accession>A0ABP0TXU7</accession>
<evidence type="ECO:0000259" key="6">
    <source>
        <dbReference type="PROSITE" id="PS50850"/>
    </source>
</evidence>
<feature type="transmembrane region" description="Helical" evidence="5">
    <location>
        <begin position="458"/>
        <end position="481"/>
    </location>
</feature>
<keyword evidence="3 5" id="KW-1133">Transmembrane helix</keyword>
<keyword evidence="4 5" id="KW-0472">Membrane</keyword>
<reference evidence="7" key="1">
    <citation type="submission" date="2024-02" db="EMBL/GenBank/DDBJ databases">
        <authorList>
            <consortium name="ELIXIR-Norway"/>
            <consortium name="Elixir Norway"/>
        </authorList>
    </citation>
    <scope>NUCLEOTIDE SEQUENCE</scope>
</reference>
<proteinExistence type="predicted"/>
<name>A0ABP0TXU7_9BRYO</name>
<dbReference type="PANTHER" id="PTHR24064">
    <property type="entry name" value="SOLUTE CARRIER FAMILY 22 MEMBER"/>
    <property type="match status" value="1"/>
</dbReference>
<feature type="transmembrane region" description="Helical" evidence="5">
    <location>
        <begin position="193"/>
        <end position="218"/>
    </location>
</feature>
<dbReference type="Proteomes" id="UP001497512">
    <property type="component" value="Chromosome 16"/>
</dbReference>
<dbReference type="Pfam" id="PF00083">
    <property type="entry name" value="Sugar_tr"/>
    <property type="match status" value="1"/>
</dbReference>
<feature type="transmembrane region" description="Helical" evidence="5">
    <location>
        <begin position="371"/>
        <end position="390"/>
    </location>
</feature>
<evidence type="ECO:0000313" key="7">
    <source>
        <dbReference type="EMBL" id="CAK9207749.1"/>
    </source>
</evidence>
<feature type="transmembrane region" description="Helical" evidence="5">
    <location>
        <begin position="493"/>
        <end position="516"/>
    </location>
</feature>